<organism evidence="2">
    <name type="scientific">marine metagenome</name>
    <dbReference type="NCBI Taxonomy" id="408172"/>
    <lineage>
        <taxon>unclassified sequences</taxon>
        <taxon>metagenomes</taxon>
        <taxon>ecological metagenomes</taxon>
    </lineage>
</organism>
<proteinExistence type="predicted"/>
<feature type="transmembrane region" description="Helical" evidence="1">
    <location>
        <begin position="5"/>
        <end position="24"/>
    </location>
</feature>
<gene>
    <name evidence="2" type="ORF">METZ01_LOCUS184223</name>
</gene>
<keyword evidence="1" id="KW-1133">Transmembrane helix</keyword>
<dbReference type="AlphaFoldDB" id="A0A382CZT9"/>
<evidence type="ECO:0000256" key="1">
    <source>
        <dbReference type="SAM" id="Phobius"/>
    </source>
</evidence>
<feature type="transmembrane region" description="Helical" evidence="1">
    <location>
        <begin position="30"/>
        <end position="49"/>
    </location>
</feature>
<keyword evidence="1" id="KW-0472">Membrane</keyword>
<dbReference type="EMBL" id="UINC01036820">
    <property type="protein sequence ID" value="SVB31369.1"/>
    <property type="molecule type" value="Genomic_DNA"/>
</dbReference>
<evidence type="ECO:0000313" key="2">
    <source>
        <dbReference type="EMBL" id="SVB31369.1"/>
    </source>
</evidence>
<name>A0A382CZT9_9ZZZZ</name>
<accession>A0A382CZT9</accession>
<reference evidence="2" key="1">
    <citation type="submission" date="2018-05" db="EMBL/GenBank/DDBJ databases">
        <authorList>
            <person name="Lanie J.A."/>
            <person name="Ng W.-L."/>
            <person name="Kazmierczak K.M."/>
            <person name="Andrzejewski T.M."/>
            <person name="Davidsen T.M."/>
            <person name="Wayne K.J."/>
            <person name="Tettelin H."/>
            <person name="Glass J.I."/>
            <person name="Rusch D."/>
            <person name="Podicherti R."/>
            <person name="Tsui H.-C.T."/>
            <person name="Winkler M.E."/>
        </authorList>
    </citation>
    <scope>NUCLEOTIDE SEQUENCE</scope>
</reference>
<keyword evidence="1" id="KW-0812">Transmembrane</keyword>
<sequence>MIESLFNLCVYILEVIGAVTGMGYMLANLVIFVALQPALIVLFFVLWRLERRKRLT</sequence>
<protein>
    <submittedName>
        <fullName evidence="2">Uncharacterized protein</fullName>
    </submittedName>
</protein>